<feature type="compositionally biased region" description="Basic residues" evidence="1">
    <location>
        <begin position="98"/>
        <end position="108"/>
    </location>
</feature>
<accession>A0A9P9ES63</accession>
<dbReference type="AlphaFoldDB" id="A0A9P9ES63"/>
<evidence type="ECO:0000256" key="1">
    <source>
        <dbReference type="SAM" id="MobiDB-lite"/>
    </source>
</evidence>
<dbReference type="OrthoDB" id="5244177at2759"/>
<name>A0A9P9ES63_9HYPO</name>
<feature type="compositionally biased region" description="Acidic residues" evidence="1">
    <location>
        <begin position="113"/>
        <end position="123"/>
    </location>
</feature>
<sequence>MQGQLQQMIEPDVTFRGLQESVICAIAWAQLRQAMQEFGVPVIYLIATLKKSQEKALFNALRFIPECIQIFQKPTTQPNIQYRVEIVKDADEGGQEGKRKKGKAKAKVKVNGEGEEEGEEDDAVMERMCEII</sequence>
<keyword evidence="3" id="KW-1185">Reference proteome</keyword>
<comment type="caution">
    <text evidence="2">The sequence shown here is derived from an EMBL/GenBank/DDBJ whole genome shotgun (WGS) entry which is preliminary data.</text>
</comment>
<dbReference type="Proteomes" id="UP000717696">
    <property type="component" value="Unassembled WGS sequence"/>
</dbReference>
<reference evidence="2" key="1">
    <citation type="journal article" date="2021" name="Nat. Commun.">
        <title>Genetic determinants of endophytism in the Arabidopsis root mycobiome.</title>
        <authorList>
            <person name="Mesny F."/>
            <person name="Miyauchi S."/>
            <person name="Thiergart T."/>
            <person name="Pickel B."/>
            <person name="Atanasova L."/>
            <person name="Karlsson M."/>
            <person name="Huettel B."/>
            <person name="Barry K.W."/>
            <person name="Haridas S."/>
            <person name="Chen C."/>
            <person name="Bauer D."/>
            <person name="Andreopoulos W."/>
            <person name="Pangilinan J."/>
            <person name="LaButti K."/>
            <person name="Riley R."/>
            <person name="Lipzen A."/>
            <person name="Clum A."/>
            <person name="Drula E."/>
            <person name="Henrissat B."/>
            <person name="Kohler A."/>
            <person name="Grigoriev I.V."/>
            <person name="Martin F.M."/>
            <person name="Hacquard S."/>
        </authorList>
    </citation>
    <scope>NUCLEOTIDE SEQUENCE</scope>
    <source>
        <strain evidence="2">MPI-CAGE-AT-0021</strain>
    </source>
</reference>
<proteinExistence type="predicted"/>
<feature type="region of interest" description="Disordered" evidence="1">
    <location>
        <begin position="92"/>
        <end position="123"/>
    </location>
</feature>
<evidence type="ECO:0000313" key="2">
    <source>
        <dbReference type="EMBL" id="KAH7142566.1"/>
    </source>
</evidence>
<dbReference type="EMBL" id="JAGMUU010000011">
    <property type="protein sequence ID" value="KAH7142566.1"/>
    <property type="molecule type" value="Genomic_DNA"/>
</dbReference>
<protein>
    <submittedName>
        <fullName evidence="2">Uncharacterized protein</fullName>
    </submittedName>
</protein>
<gene>
    <name evidence="2" type="ORF">B0J13DRAFT_526032</name>
</gene>
<organism evidence="2 3">
    <name type="scientific">Dactylonectria estremocensis</name>
    <dbReference type="NCBI Taxonomy" id="1079267"/>
    <lineage>
        <taxon>Eukaryota</taxon>
        <taxon>Fungi</taxon>
        <taxon>Dikarya</taxon>
        <taxon>Ascomycota</taxon>
        <taxon>Pezizomycotina</taxon>
        <taxon>Sordariomycetes</taxon>
        <taxon>Hypocreomycetidae</taxon>
        <taxon>Hypocreales</taxon>
        <taxon>Nectriaceae</taxon>
        <taxon>Dactylonectria</taxon>
    </lineage>
</organism>
<evidence type="ECO:0000313" key="3">
    <source>
        <dbReference type="Proteomes" id="UP000717696"/>
    </source>
</evidence>